<evidence type="ECO:0000256" key="1">
    <source>
        <dbReference type="SAM" id="Coils"/>
    </source>
</evidence>
<dbReference type="RefSeq" id="WP_322472529.1">
    <property type="nucleotide sequence ID" value="NZ_JBHRZG010000010.1"/>
</dbReference>
<evidence type="ECO:0000313" key="2">
    <source>
        <dbReference type="EMBL" id="MFC3833075.1"/>
    </source>
</evidence>
<feature type="coiled-coil region" evidence="1">
    <location>
        <begin position="28"/>
        <end position="55"/>
    </location>
</feature>
<organism evidence="2 3">
    <name type="scientific">Deinococcus rufus</name>
    <dbReference type="NCBI Taxonomy" id="2136097"/>
    <lineage>
        <taxon>Bacteria</taxon>
        <taxon>Thermotogati</taxon>
        <taxon>Deinococcota</taxon>
        <taxon>Deinococci</taxon>
        <taxon>Deinococcales</taxon>
        <taxon>Deinococcaceae</taxon>
        <taxon>Deinococcus</taxon>
    </lineage>
</organism>
<protein>
    <submittedName>
        <fullName evidence="2">Uncharacterized protein</fullName>
    </submittedName>
</protein>
<evidence type="ECO:0000313" key="3">
    <source>
        <dbReference type="Proteomes" id="UP001595803"/>
    </source>
</evidence>
<gene>
    <name evidence="2" type="ORF">ACFOSB_09425</name>
</gene>
<keyword evidence="1" id="KW-0175">Coiled coil</keyword>
<dbReference type="EMBL" id="JBHRZG010000010">
    <property type="protein sequence ID" value="MFC3833075.1"/>
    <property type="molecule type" value="Genomic_DNA"/>
</dbReference>
<dbReference type="Proteomes" id="UP001595803">
    <property type="component" value="Unassembled WGS sequence"/>
</dbReference>
<name>A0ABV7Z7V8_9DEIO</name>
<comment type="caution">
    <text evidence="2">The sequence shown here is derived from an EMBL/GenBank/DDBJ whole genome shotgun (WGS) entry which is preliminary data.</text>
</comment>
<reference evidence="3" key="1">
    <citation type="journal article" date="2019" name="Int. J. Syst. Evol. Microbiol.">
        <title>The Global Catalogue of Microorganisms (GCM) 10K type strain sequencing project: providing services to taxonomists for standard genome sequencing and annotation.</title>
        <authorList>
            <consortium name="The Broad Institute Genomics Platform"/>
            <consortium name="The Broad Institute Genome Sequencing Center for Infectious Disease"/>
            <person name="Wu L."/>
            <person name="Ma J."/>
        </authorList>
    </citation>
    <scope>NUCLEOTIDE SEQUENCE [LARGE SCALE GENOMIC DNA]</scope>
    <source>
        <strain evidence="3">CCTCC AB 2017081</strain>
    </source>
</reference>
<proteinExistence type="predicted"/>
<accession>A0ABV7Z7V8</accession>
<sequence length="86" mass="9319">MEDKILQAYFTAAERRHDRLKAAFEEFAEGISDDLINLSLEMEALKADLQDLRAAGVTLGDTLQASQEALGEATVDPSAILASLKP</sequence>
<keyword evidence="3" id="KW-1185">Reference proteome</keyword>